<proteinExistence type="inferred from homology"/>
<evidence type="ECO:0000313" key="11">
    <source>
        <dbReference type="EMBL" id="CAF0774416.1"/>
    </source>
</evidence>
<comment type="similarity">
    <text evidence="2">Belongs to the TFIIF beta subunit family.</text>
</comment>
<dbReference type="EMBL" id="CAJOAX010000376">
    <property type="protein sequence ID" value="CAF3578013.1"/>
    <property type="molecule type" value="Genomic_DNA"/>
</dbReference>
<dbReference type="SUPFAM" id="SSF50916">
    <property type="entry name" value="Rap30/74 interaction domains"/>
    <property type="match status" value="1"/>
</dbReference>
<keyword evidence="6" id="KW-0804">Transcription</keyword>
<dbReference type="AlphaFoldDB" id="A0A814H7R7"/>
<dbReference type="Proteomes" id="UP000663889">
    <property type="component" value="Unassembled WGS sequence"/>
</dbReference>
<dbReference type="GO" id="GO:0006367">
    <property type="term" value="P:transcription initiation at RNA polymerase II promoter"/>
    <property type="evidence" value="ECO:0007669"/>
    <property type="project" value="InterPro"/>
</dbReference>
<comment type="caution">
    <text evidence="16">The sequence shown here is derived from an EMBL/GenBank/DDBJ whole genome shotgun (WGS) entry which is preliminary data.</text>
</comment>
<dbReference type="InterPro" id="IPR003196">
    <property type="entry name" value="TFIIF_beta"/>
</dbReference>
<dbReference type="EMBL" id="CAJNOL010000325">
    <property type="protein sequence ID" value="CAF1007039.1"/>
    <property type="molecule type" value="Genomic_DNA"/>
</dbReference>
<dbReference type="EMBL" id="CAJOBD010000812">
    <property type="protein sequence ID" value="CAF3722539.1"/>
    <property type="molecule type" value="Genomic_DNA"/>
</dbReference>
<dbReference type="EMBL" id="CAJNOT010000274">
    <property type="protein sequence ID" value="CAF0922476.1"/>
    <property type="molecule type" value="Genomic_DNA"/>
</dbReference>
<feature type="region of interest" description="Disordered" evidence="9">
    <location>
        <begin position="261"/>
        <end position="295"/>
    </location>
</feature>
<keyword evidence="20" id="KW-1185">Reference proteome</keyword>
<evidence type="ECO:0000256" key="8">
    <source>
        <dbReference type="ARBA" id="ARBA00033388"/>
    </source>
</evidence>
<dbReference type="Proteomes" id="UP000663874">
    <property type="component" value="Unassembled WGS sequence"/>
</dbReference>
<dbReference type="GO" id="GO:0003677">
    <property type="term" value="F:DNA binding"/>
    <property type="evidence" value="ECO:0007669"/>
    <property type="project" value="UniProtKB-KW"/>
</dbReference>
<dbReference type="Proteomes" id="UP000663823">
    <property type="component" value="Unassembled WGS sequence"/>
</dbReference>
<protein>
    <recommendedName>
        <fullName evidence="3">General transcription factor IIF subunit 2</fullName>
    </recommendedName>
    <alternativeName>
        <fullName evidence="8">Transcription initiation factor IIF subunit beta</fullName>
    </alternativeName>
</protein>
<dbReference type="InterPro" id="IPR036390">
    <property type="entry name" value="WH_DNA-bd_sf"/>
</dbReference>
<dbReference type="Proteomes" id="UP000663836">
    <property type="component" value="Unassembled WGS sequence"/>
</dbReference>
<evidence type="ECO:0000256" key="9">
    <source>
        <dbReference type="SAM" id="MobiDB-lite"/>
    </source>
</evidence>
<dbReference type="EMBL" id="CAJOBE010000258">
    <property type="protein sequence ID" value="CAF3607556.1"/>
    <property type="molecule type" value="Genomic_DNA"/>
</dbReference>
<dbReference type="InterPro" id="IPR011039">
    <property type="entry name" value="TFIIF_interaction"/>
</dbReference>
<dbReference type="FunFam" id="1.10.10.10:FF:000035">
    <property type="entry name" value="General transcription factor IIF subunit 2"/>
    <property type="match status" value="1"/>
</dbReference>
<dbReference type="OrthoDB" id="26094at2759"/>
<evidence type="ECO:0000256" key="6">
    <source>
        <dbReference type="ARBA" id="ARBA00023163"/>
    </source>
</evidence>
<keyword evidence="4" id="KW-0805">Transcription regulation</keyword>
<evidence type="ECO:0000313" key="17">
    <source>
        <dbReference type="EMBL" id="CAF3578013.1"/>
    </source>
</evidence>
<accession>A0A814H7R7</accession>
<gene>
    <name evidence="18" type="ORF">FNK824_LOCUS3740</name>
    <name evidence="19" type="ORF">JBS370_LOCUS10887</name>
    <name evidence="15" type="ORF">JXQ802_LOCUS14416</name>
    <name evidence="16" type="ORF">JXQ802_LOCUS14466</name>
    <name evidence="17" type="ORF">OTI717_LOCUS5661</name>
    <name evidence="11" type="ORF">PYM288_LOCUS3279</name>
    <name evidence="14" type="ORF">RFH988_LOCUS13546</name>
    <name evidence="12" type="ORF">SEV965_LOCUS3458</name>
    <name evidence="13" type="ORF">ZHD862_LOCUS8473</name>
</gene>
<evidence type="ECO:0000313" key="18">
    <source>
        <dbReference type="EMBL" id="CAF3607556.1"/>
    </source>
</evidence>
<evidence type="ECO:0000256" key="3">
    <source>
        <dbReference type="ARBA" id="ARBA00020815"/>
    </source>
</evidence>
<evidence type="ECO:0000256" key="7">
    <source>
        <dbReference type="ARBA" id="ARBA00023242"/>
    </source>
</evidence>
<dbReference type="GO" id="GO:0005674">
    <property type="term" value="C:transcription factor TFIIF complex"/>
    <property type="evidence" value="ECO:0007669"/>
    <property type="project" value="InterPro"/>
</dbReference>
<feature type="compositionally biased region" description="Acidic residues" evidence="9">
    <location>
        <begin position="270"/>
        <end position="285"/>
    </location>
</feature>
<dbReference type="GO" id="GO:0006368">
    <property type="term" value="P:transcription elongation by RNA polymerase II"/>
    <property type="evidence" value="ECO:0007669"/>
    <property type="project" value="UniProtKB-ARBA"/>
</dbReference>
<dbReference type="Gene3D" id="1.10.10.10">
    <property type="entry name" value="Winged helix-like DNA-binding domain superfamily/Winged helix DNA-binding domain"/>
    <property type="match status" value="1"/>
</dbReference>
<evidence type="ECO:0000313" key="15">
    <source>
        <dbReference type="EMBL" id="CAF1006012.1"/>
    </source>
</evidence>
<dbReference type="PANTHER" id="PTHR10445:SF0">
    <property type="entry name" value="GENERAL TRANSCRIPTION FACTOR IIF SUBUNIT 2"/>
    <property type="match status" value="1"/>
</dbReference>
<dbReference type="InterPro" id="IPR036388">
    <property type="entry name" value="WH-like_DNA-bd_sf"/>
</dbReference>
<evidence type="ECO:0000313" key="19">
    <source>
        <dbReference type="EMBL" id="CAF3722539.1"/>
    </source>
</evidence>
<evidence type="ECO:0000313" key="16">
    <source>
        <dbReference type="EMBL" id="CAF1007039.1"/>
    </source>
</evidence>
<dbReference type="EMBL" id="CAJNOH010000025">
    <property type="protein sequence ID" value="CAF0774416.1"/>
    <property type="molecule type" value="Genomic_DNA"/>
</dbReference>
<name>A0A814H7R7_9BILA</name>
<dbReference type="EMBL" id="CAJNOU010000089">
    <property type="protein sequence ID" value="CAF0857890.1"/>
    <property type="molecule type" value="Genomic_DNA"/>
</dbReference>
<evidence type="ECO:0000313" key="20">
    <source>
        <dbReference type="Proteomes" id="UP000663870"/>
    </source>
</evidence>
<evidence type="ECO:0000313" key="13">
    <source>
        <dbReference type="EMBL" id="CAF0922476.1"/>
    </source>
</evidence>
<evidence type="ECO:0000313" key="12">
    <source>
        <dbReference type="EMBL" id="CAF0857890.1"/>
    </source>
</evidence>
<keyword evidence="7" id="KW-0539">Nucleus</keyword>
<evidence type="ECO:0000259" key="10">
    <source>
        <dbReference type="Pfam" id="PF02270"/>
    </source>
</evidence>
<evidence type="ECO:0000256" key="4">
    <source>
        <dbReference type="ARBA" id="ARBA00023015"/>
    </source>
</evidence>
<feature type="domain" description="TFIIF beta subunit HTH" evidence="10">
    <location>
        <begin position="200"/>
        <end position="261"/>
    </location>
</feature>
<dbReference type="Proteomes" id="UP000663882">
    <property type="component" value="Unassembled WGS sequence"/>
</dbReference>
<dbReference type="InterPro" id="IPR040450">
    <property type="entry name" value="TFIIF_beta_HTH"/>
</dbReference>
<dbReference type="EMBL" id="CAJNOL010000323">
    <property type="protein sequence ID" value="CAF1006012.1"/>
    <property type="molecule type" value="Genomic_DNA"/>
</dbReference>
<dbReference type="Proteomes" id="UP000663854">
    <property type="component" value="Unassembled WGS sequence"/>
</dbReference>
<organism evidence="16 20">
    <name type="scientific">Rotaria sordida</name>
    <dbReference type="NCBI Taxonomy" id="392033"/>
    <lineage>
        <taxon>Eukaryota</taxon>
        <taxon>Metazoa</taxon>
        <taxon>Spiralia</taxon>
        <taxon>Gnathifera</taxon>
        <taxon>Rotifera</taxon>
        <taxon>Eurotatoria</taxon>
        <taxon>Bdelloidea</taxon>
        <taxon>Philodinida</taxon>
        <taxon>Philodinidae</taxon>
        <taxon>Rotaria</taxon>
    </lineage>
</organism>
<dbReference type="Pfam" id="PF02270">
    <property type="entry name" value="TFIIF_beta"/>
    <property type="match status" value="1"/>
</dbReference>
<dbReference type="PANTHER" id="PTHR10445">
    <property type="entry name" value="GENERAL TRANSCRIPTION FACTOR IIF SUBUNIT 2"/>
    <property type="match status" value="1"/>
</dbReference>
<evidence type="ECO:0000256" key="2">
    <source>
        <dbReference type="ARBA" id="ARBA00009543"/>
    </source>
</evidence>
<feature type="compositionally biased region" description="Low complexity" evidence="9">
    <location>
        <begin position="286"/>
        <end position="295"/>
    </location>
</feature>
<comment type="subcellular location">
    <subcellularLocation>
        <location evidence="1">Nucleus</location>
    </subcellularLocation>
</comment>
<evidence type="ECO:0000313" key="14">
    <source>
        <dbReference type="EMBL" id="CAF0988956.1"/>
    </source>
</evidence>
<dbReference type="Proteomes" id="UP000663870">
    <property type="component" value="Unassembled WGS sequence"/>
</dbReference>
<dbReference type="Proteomes" id="UP000663864">
    <property type="component" value="Unassembled WGS sequence"/>
</dbReference>
<evidence type="ECO:0000256" key="1">
    <source>
        <dbReference type="ARBA" id="ARBA00004123"/>
    </source>
</evidence>
<sequence length="295" mass="33953">MSTNDPSVPIDVDLTRSTNGVWLVKMPKYLSQILNDYGDVANNGEIGRLVKRPAPIGKGSTATSARAQDVFFCLNDQIMEKVKEKNKSQDFQLPPREHRFCLSNISDGVLRTVYTRTLNNPNSPLTEQIAVVGKVMQRAEVRPVENEQYMSMKRKQFETSQEPARKAQMIRKKTNIYAPKRDHEANKQRERMKKAMGKRVRSSEEHVLNLIFDAFSKNQYISMSALETITQQPKNFLQQLVKKYCNYNSAGHTYELKPQFRHYSASKGETDDDDMEDDDDDEDDNNNNNNNMDKT</sequence>
<evidence type="ECO:0000256" key="5">
    <source>
        <dbReference type="ARBA" id="ARBA00023125"/>
    </source>
</evidence>
<reference evidence="16" key="1">
    <citation type="submission" date="2021-02" db="EMBL/GenBank/DDBJ databases">
        <authorList>
            <person name="Nowell W R."/>
        </authorList>
    </citation>
    <scope>NUCLEOTIDE SEQUENCE</scope>
</reference>
<keyword evidence="5" id="KW-0238">DNA-binding</keyword>
<dbReference type="SUPFAM" id="SSF46785">
    <property type="entry name" value="Winged helix' DNA-binding domain"/>
    <property type="match status" value="1"/>
</dbReference>
<dbReference type="EMBL" id="CAJNOO010000600">
    <property type="protein sequence ID" value="CAF0988956.1"/>
    <property type="molecule type" value="Genomic_DNA"/>
</dbReference>